<proteinExistence type="predicted"/>
<gene>
    <name evidence="1" type="ORF">A2872_00160</name>
</gene>
<dbReference type="STRING" id="1798377.A2872_00160"/>
<dbReference type="EMBL" id="MFJG01000018">
    <property type="protein sequence ID" value="OGG07083.1"/>
    <property type="molecule type" value="Genomic_DNA"/>
</dbReference>
<organism evidence="1 2">
    <name type="scientific">Candidatus Gottesmanbacteria bacterium RIFCSPHIGHO2_01_FULL_42_12</name>
    <dbReference type="NCBI Taxonomy" id="1798377"/>
    <lineage>
        <taxon>Bacteria</taxon>
        <taxon>Candidatus Gottesmaniibacteriota</taxon>
    </lineage>
</organism>
<comment type="caution">
    <text evidence="1">The sequence shown here is derived from an EMBL/GenBank/DDBJ whole genome shotgun (WGS) entry which is preliminary data.</text>
</comment>
<sequence length="183" mass="20743">MSTKVAAMTITNVFDIDKKVIQDDARAIISTFKFIEKVDTSTWKTYRNEEFGFEFRYPGNWVYQELGGKSFGGFVNFYSSGKIPSSQNMVIPDIALSLFPNPKNLDLKSFYLNQSSNWFYASDSQIPFKTTNGLDGEKFIAIYGAGLDDIISIKKDLIVIELQDFNQQHANDGILDMIINSIK</sequence>
<evidence type="ECO:0000313" key="1">
    <source>
        <dbReference type="EMBL" id="OGG07083.1"/>
    </source>
</evidence>
<dbReference type="AlphaFoldDB" id="A0A1F5Z3Y9"/>
<accession>A0A1F5Z3Y9</accession>
<name>A0A1F5Z3Y9_9BACT</name>
<dbReference type="Proteomes" id="UP000178681">
    <property type="component" value="Unassembled WGS sequence"/>
</dbReference>
<protein>
    <submittedName>
        <fullName evidence="1">Uncharacterized protein</fullName>
    </submittedName>
</protein>
<evidence type="ECO:0000313" key="2">
    <source>
        <dbReference type="Proteomes" id="UP000178681"/>
    </source>
</evidence>
<reference evidence="1 2" key="1">
    <citation type="journal article" date="2016" name="Nat. Commun.">
        <title>Thousands of microbial genomes shed light on interconnected biogeochemical processes in an aquifer system.</title>
        <authorList>
            <person name="Anantharaman K."/>
            <person name="Brown C.T."/>
            <person name="Hug L.A."/>
            <person name="Sharon I."/>
            <person name="Castelle C.J."/>
            <person name="Probst A.J."/>
            <person name="Thomas B.C."/>
            <person name="Singh A."/>
            <person name="Wilkins M.J."/>
            <person name="Karaoz U."/>
            <person name="Brodie E.L."/>
            <person name="Williams K.H."/>
            <person name="Hubbard S.S."/>
            <person name="Banfield J.F."/>
        </authorList>
    </citation>
    <scope>NUCLEOTIDE SEQUENCE [LARGE SCALE GENOMIC DNA]</scope>
</reference>